<dbReference type="AlphaFoldDB" id="A0A656YW89"/>
<keyword evidence="1" id="KW-0812">Transmembrane</keyword>
<accession>A0A656YW89</accession>
<reference evidence="2 3" key="1">
    <citation type="journal article" date="2016" name="Sci. Rep.">
        <title>Metabolic traits of an uncultured archaeal lineage -MSBL1- from brine pools of the Red Sea.</title>
        <authorList>
            <person name="Mwirichia R."/>
            <person name="Alam I."/>
            <person name="Rashid M."/>
            <person name="Vinu M."/>
            <person name="Ba-Alawi W."/>
            <person name="Anthony Kamau A."/>
            <person name="Kamanda Ngugi D."/>
            <person name="Goker M."/>
            <person name="Klenk H.P."/>
            <person name="Bajic V."/>
            <person name="Stingl U."/>
        </authorList>
    </citation>
    <scope>NUCLEOTIDE SEQUENCE [LARGE SCALE GENOMIC DNA]</scope>
    <source>
        <strain evidence="2">SCGC-AAA259J03</strain>
    </source>
</reference>
<protein>
    <submittedName>
        <fullName evidence="2">Uncharacterized protein</fullName>
    </submittedName>
</protein>
<proteinExistence type="predicted"/>
<evidence type="ECO:0000313" key="3">
    <source>
        <dbReference type="Proteomes" id="UP000070257"/>
    </source>
</evidence>
<feature type="transmembrane region" description="Helical" evidence="1">
    <location>
        <begin position="5"/>
        <end position="25"/>
    </location>
</feature>
<keyword evidence="1" id="KW-1133">Transmembrane helix</keyword>
<name>A0A656YW89_9EURY</name>
<dbReference type="EMBL" id="LHXT01000062">
    <property type="protein sequence ID" value="KXA97195.1"/>
    <property type="molecule type" value="Genomic_DNA"/>
</dbReference>
<keyword evidence="3" id="KW-1185">Reference proteome</keyword>
<dbReference type="Proteomes" id="UP000070257">
    <property type="component" value="Unassembled WGS sequence"/>
</dbReference>
<evidence type="ECO:0000256" key="1">
    <source>
        <dbReference type="SAM" id="Phobius"/>
    </source>
</evidence>
<organism evidence="2 3">
    <name type="scientific">candidate division MSBL1 archaeon SCGC-AAA259J03</name>
    <dbReference type="NCBI Taxonomy" id="1698269"/>
    <lineage>
        <taxon>Archaea</taxon>
        <taxon>Methanobacteriati</taxon>
        <taxon>Methanobacteriota</taxon>
        <taxon>candidate division MSBL1</taxon>
    </lineage>
</organism>
<sequence>MREEFILVGVIAIAVLIAGTYFVLWTGGSDKNPITENESREIAREFVESSATYRFDGFDLVYVETLYPDISNHSNLYTFVFEFKSKHGGYGDRTGQQLTEVITPHEAHVTVENGKVIRAVLDSRWDMIKQKFIENDETIQFENYVFDHLGYDMPIIEGGITYQDENMDMRNFIALISSREDTDRFNYSLLDESANRFIENTNFKNSVLVVFQESPASSYPNYRVEKVSLEGNGGYMFMNNYSEMGTDDITIETVLVRVHLEESPCRVVTITEEGRTFETPPLTQDVDEVEAAKIGRIYLEGVLSKEGYGPWVGDLLEAKLSEKVPNDYWYQIIVGDSGESISQKEELDCWVLRFEQAKRPGHWFEVWVDSETGDILGGTQCRYAR</sequence>
<keyword evidence="1" id="KW-0472">Membrane</keyword>
<comment type="caution">
    <text evidence="2">The sequence shown here is derived from an EMBL/GenBank/DDBJ whole genome shotgun (WGS) entry which is preliminary data.</text>
</comment>
<gene>
    <name evidence="2" type="ORF">AKJ39_03595</name>
</gene>
<evidence type="ECO:0000313" key="2">
    <source>
        <dbReference type="EMBL" id="KXA97195.1"/>
    </source>
</evidence>